<sequence>MSNMNTGAFAFAPGSSFQTFTPVRRRESTINTRQFNADPEQEWTTARCQRLLRALTSRVAILKKELSRFAQPGNDSTANGARSRKISASKGTDADWNQARKRIRKTYSTRGGKVNNGPQVRGRGRKGSVASKGRKSLIPGEVSVPTPLLARARGERLEEPAPFIAIPFPDVADVARTKRRRTRHTMGVPEGSFQLSKSLREIRQDITPIKYTTYEGIYNGLEALLRATEQERPETRRKGARSLSSMSLRAIPRYVTEQEALLEAYMQETGSKSAIQSRDIATEIYDELEGCGTAGHGWPQLRAVVRSHGIQVLGDAIRAGLFDMDFCGALVTLCIHTSAIDEAQSILSELVSSAPYSRPRALHDSPSRAVTMLCKFAQHTGQYSFQYRQLAFITTSKSLPVEWLATKDFGSIWTEAIQSLRPDSDNGDTLTFLGTSLSALSAFSSSTGIRVKTAPLASGGMVDAVGNTFSSLLTTFLSIVILSKEAGDKIHPDTLVSEQRCDHFLALLRNSLIDYKHSNPATTTPSILPFLANLFIDHEQTDLWSSDSHLGDVLLANLQQSGDDFASISSTYSEAVMFVCRVARCCGRGASNSGFEYLEHLHLILEKLLCGRAGSDVLMGLIVDSAFTFAQKVPDRKHLDYAASMDAKYRSRGFDTEASLHNISVNDNDDESSGFRWEEGIGEWVTATPAAENAKRKFSGDQDSADGFECDTPYRSPPHLRRRVEEPPLPVADSSSPRRSQDEDDDIPTREFSIKDTRQNVEESEVLADRSAIEISSESEHSVVEKSAVVESEDELAEISLQSLDSSTMDDTEDEIELSFTEESLASISSPSLLKSTLASNLRASIYRAPRLNRKLFRKSDDYQVFDESFASTASSQDSTDSNESSGPRREYIDRAPRLGRKALQTSETWQLFEESDDELSSLSVSSQGDQTLQDVTRTSVPNARRTRQAKTTWTQSKSKAAVGKQIAAPLSDSEDELCI</sequence>
<dbReference type="AlphaFoldDB" id="A0A1L7WNR8"/>
<feature type="compositionally biased region" description="Low complexity" evidence="1">
    <location>
        <begin position="871"/>
        <end position="886"/>
    </location>
</feature>
<organism evidence="2 3">
    <name type="scientific">Phialocephala subalpina</name>
    <dbReference type="NCBI Taxonomy" id="576137"/>
    <lineage>
        <taxon>Eukaryota</taxon>
        <taxon>Fungi</taxon>
        <taxon>Dikarya</taxon>
        <taxon>Ascomycota</taxon>
        <taxon>Pezizomycotina</taxon>
        <taxon>Leotiomycetes</taxon>
        <taxon>Helotiales</taxon>
        <taxon>Mollisiaceae</taxon>
        <taxon>Phialocephala</taxon>
        <taxon>Phialocephala fortinii species complex</taxon>
    </lineage>
</organism>
<name>A0A1L7WNR8_9HELO</name>
<feature type="region of interest" description="Disordered" evidence="1">
    <location>
        <begin position="70"/>
        <end position="95"/>
    </location>
</feature>
<accession>A0A1L7WNR8</accession>
<feature type="region of interest" description="Disordered" evidence="1">
    <location>
        <begin position="871"/>
        <end position="898"/>
    </location>
</feature>
<keyword evidence="3" id="KW-1185">Reference proteome</keyword>
<feature type="compositionally biased region" description="Polar residues" evidence="1">
    <location>
        <begin position="950"/>
        <end position="959"/>
    </location>
</feature>
<feature type="compositionally biased region" description="Polar residues" evidence="1">
    <location>
        <begin position="932"/>
        <end position="942"/>
    </location>
</feature>
<evidence type="ECO:0000256" key="1">
    <source>
        <dbReference type="SAM" id="MobiDB-lite"/>
    </source>
</evidence>
<dbReference type="OrthoDB" id="4159838at2759"/>
<feature type="compositionally biased region" description="Basic and acidic residues" evidence="1">
    <location>
        <begin position="887"/>
        <end position="897"/>
    </location>
</feature>
<feature type="region of interest" description="Disordered" evidence="1">
    <location>
        <begin position="921"/>
        <end position="980"/>
    </location>
</feature>
<feature type="compositionally biased region" description="Low complexity" evidence="1">
    <location>
        <begin position="921"/>
        <end position="931"/>
    </location>
</feature>
<evidence type="ECO:0000313" key="2">
    <source>
        <dbReference type="EMBL" id="CZR54416.1"/>
    </source>
</evidence>
<feature type="region of interest" description="Disordered" evidence="1">
    <location>
        <begin position="692"/>
        <end position="792"/>
    </location>
</feature>
<dbReference type="Proteomes" id="UP000184330">
    <property type="component" value="Unassembled WGS sequence"/>
</dbReference>
<protein>
    <submittedName>
        <fullName evidence="2">Uncharacterized protein</fullName>
    </submittedName>
</protein>
<gene>
    <name evidence="2" type="ORF">PAC_04300</name>
</gene>
<proteinExistence type="predicted"/>
<evidence type="ECO:0000313" key="3">
    <source>
        <dbReference type="Proteomes" id="UP000184330"/>
    </source>
</evidence>
<feature type="region of interest" description="Disordered" evidence="1">
    <location>
        <begin position="107"/>
        <end position="140"/>
    </location>
</feature>
<reference evidence="2 3" key="1">
    <citation type="submission" date="2016-03" db="EMBL/GenBank/DDBJ databases">
        <authorList>
            <person name="Ploux O."/>
        </authorList>
    </citation>
    <scope>NUCLEOTIDE SEQUENCE [LARGE SCALE GENOMIC DNA]</scope>
    <source>
        <strain evidence="2 3">UAMH 11012</strain>
    </source>
</reference>
<feature type="compositionally biased region" description="Basic and acidic residues" evidence="1">
    <location>
        <begin position="747"/>
        <end position="784"/>
    </location>
</feature>
<dbReference type="EMBL" id="FJOG01000005">
    <property type="protein sequence ID" value="CZR54416.1"/>
    <property type="molecule type" value="Genomic_DNA"/>
</dbReference>